<dbReference type="Proteomes" id="UP001200034">
    <property type="component" value="Unassembled WGS sequence"/>
</dbReference>
<accession>A0AAD4K2S6</accession>
<sequence length="131" mass="15958">PKPSEALYIHCQDALQEQLPRCVLDYRRLFSERVAKSASRAVKERRQLILKERVDGLRQQAERVRQVTADYHARRNNNWRKLREHCANDMEEHLLRRGRRLNERVETLRTHNDVVQRRCELLRYGNYLRRI</sequence>
<dbReference type="AlphaFoldDB" id="A0AAD4K2S6"/>
<feature type="non-terminal residue" evidence="1">
    <location>
        <position position="131"/>
    </location>
</feature>
<dbReference type="EMBL" id="JAJJHW010002585">
    <property type="protein sequence ID" value="KAH8372152.1"/>
    <property type="molecule type" value="Genomic_DNA"/>
</dbReference>
<keyword evidence="2" id="KW-1185">Reference proteome</keyword>
<comment type="caution">
    <text evidence="1">The sequence shown here is derived from an EMBL/GenBank/DDBJ whole genome shotgun (WGS) entry which is preliminary data.</text>
</comment>
<reference evidence="1" key="1">
    <citation type="journal article" date="2021" name="Mol. Ecol. Resour.">
        <title>Phylogenomic analyses of the genus Drosophila reveals genomic signals of climate adaptation.</title>
        <authorList>
            <person name="Li F."/>
            <person name="Rane R.V."/>
            <person name="Luria V."/>
            <person name="Xiong Z."/>
            <person name="Chen J."/>
            <person name="Li Z."/>
            <person name="Catullo R.A."/>
            <person name="Griffin P.C."/>
            <person name="Schiffer M."/>
            <person name="Pearce S."/>
            <person name="Lee S.F."/>
            <person name="McElroy K."/>
            <person name="Stocker A."/>
            <person name="Shirriffs J."/>
            <person name="Cockerell F."/>
            <person name="Coppin C."/>
            <person name="Sgro C.M."/>
            <person name="Karger A."/>
            <person name="Cain J.W."/>
            <person name="Weber J.A."/>
            <person name="Santpere G."/>
            <person name="Kirschner M.W."/>
            <person name="Hoffmann A.A."/>
            <person name="Oakeshott J.G."/>
            <person name="Zhang G."/>
        </authorList>
    </citation>
    <scope>NUCLEOTIDE SEQUENCE</scope>
    <source>
        <strain evidence="1">BGI-SZ-2011g</strain>
    </source>
</reference>
<proteinExistence type="predicted"/>
<protein>
    <submittedName>
        <fullName evidence="1">Uncharacterized protein</fullName>
    </submittedName>
</protein>
<evidence type="ECO:0000313" key="2">
    <source>
        <dbReference type="Proteomes" id="UP001200034"/>
    </source>
</evidence>
<evidence type="ECO:0000313" key="1">
    <source>
        <dbReference type="EMBL" id="KAH8372152.1"/>
    </source>
</evidence>
<organism evidence="1 2">
    <name type="scientific">Drosophila rubida</name>
    <dbReference type="NCBI Taxonomy" id="30044"/>
    <lineage>
        <taxon>Eukaryota</taxon>
        <taxon>Metazoa</taxon>
        <taxon>Ecdysozoa</taxon>
        <taxon>Arthropoda</taxon>
        <taxon>Hexapoda</taxon>
        <taxon>Insecta</taxon>
        <taxon>Pterygota</taxon>
        <taxon>Neoptera</taxon>
        <taxon>Endopterygota</taxon>
        <taxon>Diptera</taxon>
        <taxon>Brachycera</taxon>
        <taxon>Muscomorpha</taxon>
        <taxon>Ephydroidea</taxon>
        <taxon>Drosophilidae</taxon>
        <taxon>Drosophila</taxon>
    </lineage>
</organism>
<dbReference type="Gene3D" id="6.10.280.30">
    <property type="match status" value="1"/>
</dbReference>
<gene>
    <name evidence="1" type="ORF">KR093_010207</name>
</gene>
<name>A0AAD4K2S6_9MUSC</name>
<feature type="non-terminal residue" evidence="1">
    <location>
        <position position="1"/>
    </location>
</feature>